<feature type="non-terminal residue" evidence="2">
    <location>
        <position position="1"/>
    </location>
</feature>
<organism evidence="2">
    <name type="scientific">marine sediment metagenome</name>
    <dbReference type="NCBI Taxonomy" id="412755"/>
    <lineage>
        <taxon>unclassified sequences</taxon>
        <taxon>metagenomes</taxon>
        <taxon>ecological metagenomes</taxon>
    </lineage>
</organism>
<dbReference type="InterPro" id="IPR017896">
    <property type="entry name" value="4Fe4S_Fe-S-bd"/>
</dbReference>
<dbReference type="InterPro" id="IPR028261">
    <property type="entry name" value="DPD_II"/>
</dbReference>
<feature type="domain" description="4Fe-4S ferredoxin-type" evidence="1">
    <location>
        <begin position="24"/>
        <end position="54"/>
    </location>
</feature>
<dbReference type="AlphaFoldDB" id="X0XCA8"/>
<gene>
    <name evidence="2" type="ORF">S01H1_68715</name>
</gene>
<dbReference type="GO" id="GO:0051536">
    <property type="term" value="F:iron-sulfur cluster binding"/>
    <property type="evidence" value="ECO:0007669"/>
    <property type="project" value="InterPro"/>
</dbReference>
<protein>
    <recommendedName>
        <fullName evidence="1">4Fe-4S ferredoxin-type domain-containing protein</fullName>
    </recommendedName>
</protein>
<sequence length="248" mass="27216">DMKQQDPNIRITNFEEVPLGLTEEMVEIETQRCLQCGNPLCISGCPVNIKIPQFIKLLKQKKYIEALYKIKGDNLLPAICGRVCPQEIQCEQVCIMSGLGEPIAIGHLERFIADWERENKLKECPECAAPKEIKVAIIGAGPAGLACAGDLAMNGYDVTIFEAFHAGGGVLLYGIPEFRLPKEIIKSEIETLEMLNVKMEYNSIIGKTLTIDDLRDMGFKAFFIGVGAGLPMFLKVPGLSLNGVLSAN</sequence>
<dbReference type="Gene3D" id="3.50.50.60">
    <property type="entry name" value="FAD/NAD(P)-binding domain"/>
    <property type="match status" value="1"/>
</dbReference>
<dbReference type="Pfam" id="PF14691">
    <property type="entry name" value="Fer4_20"/>
    <property type="match status" value="1"/>
</dbReference>
<evidence type="ECO:0000259" key="1">
    <source>
        <dbReference type="PROSITE" id="PS51379"/>
    </source>
</evidence>
<dbReference type="PANTHER" id="PTHR42783">
    <property type="entry name" value="GLUTAMATE SYNTHASE [NADPH] SMALL CHAIN"/>
    <property type="match status" value="1"/>
</dbReference>
<accession>X0XCA8</accession>
<dbReference type="InterPro" id="IPR036188">
    <property type="entry name" value="FAD/NAD-bd_sf"/>
</dbReference>
<name>X0XCA8_9ZZZZ</name>
<dbReference type="Gene3D" id="1.10.1060.10">
    <property type="entry name" value="Alpha-helical ferredoxin"/>
    <property type="match status" value="1"/>
</dbReference>
<dbReference type="Pfam" id="PF07992">
    <property type="entry name" value="Pyr_redox_2"/>
    <property type="match status" value="1"/>
</dbReference>
<dbReference type="GO" id="GO:0016491">
    <property type="term" value="F:oxidoreductase activity"/>
    <property type="evidence" value="ECO:0007669"/>
    <property type="project" value="InterPro"/>
</dbReference>
<feature type="non-terminal residue" evidence="2">
    <location>
        <position position="248"/>
    </location>
</feature>
<dbReference type="SUPFAM" id="SSF46548">
    <property type="entry name" value="alpha-helical ferredoxin"/>
    <property type="match status" value="1"/>
</dbReference>
<dbReference type="InterPro" id="IPR009051">
    <property type="entry name" value="Helical_ferredxn"/>
</dbReference>
<dbReference type="InterPro" id="IPR023753">
    <property type="entry name" value="FAD/NAD-binding_dom"/>
</dbReference>
<dbReference type="SUPFAM" id="SSF51971">
    <property type="entry name" value="Nucleotide-binding domain"/>
    <property type="match status" value="1"/>
</dbReference>
<dbReference type="PANTHER" id="PTHR42783:SF3">
    <property type="entry name" value="GLUTAMATE SYNTHASE [NADPH] SMALL CHAIN-RELATED"/>
    <property type="match status" value="1"/>
</dbReference>
<proteinExistence type="predicted"/>
<comment type="caution">
    <text evidence="2">The sequence shown here is derived from an EMBL/GenBank/DDBJ whole genome shotgun (WGS) entry which is preliminary data.</text>
</comment>
<evidence type="ECO:0000313" key="2">
    <source>
        <dbReference type="EMBL" id="GAG34303.1"/>
    </source>
</evidence>
<dbReference type="PRINTS" id="PR00419">
    <property type="entry name" value="ADXRDTASE"/>
</dbReference>
<reference evidence="2" key="1">
    <citation type="journal article" date="2014" name="Front. Microbiol.">
        <title>High frequency of phylogenetically diverse reductive dehalogenase-homologous genes in deep subseafloor sedimentary metagenomes.</title>
        <authorList>
            <person name="Kawai M."/>
            <person name="Futagami T."/>
            <person name="Toyoda A."/>
            <person name="Takaki Y."/>
            <person name="Nishi S."/>
            <person name="Hori S."/>
            <person name="Arai W."/>
            <person name="Tsubouchi T."/>
            <person name="Morono Y."/>
            <person name="Uchiyama I."/>
            <person name="Ito T."/>
            <person name="Fujiyama A."/>
            <person name="Inagaki F."/>
            <person name="Takami H."/>
        </authorList>
    </citation>
    <scope>NUCLEOTIDE SEQUENCE</scope>
    <source>
        <strain evidence="2">Expedition CK06-06</strain>
    </source>
</reference>
<dbReference type="EMBL" id="BARS01045579">
    <property type="protein sequence ID" value="GAG34303.1"/>
    <property type="molecule type" value="Genomic_DNA"/>
</dbReference>
<dbReference type="PROSITE" id="PS51379">
    <property type="entry name" value="4FE4S_FER_2"/>
    <property type="match status" value="1"/>
</dbReference>